<dbReference type="Proteomes" id="UP000270190">
    <property type="component" value="Unassembled WGS sequence"/>
</dbReference>
<sequence>MRYMITNANKIQFLKQLREVRKKGNKVLKVKQETKTRSTITRDDYMVGRYKDHKVGSTIIYKALIEMSDEDARACKDTQN</sequence>
<protein>
    <submittedName>
        <fullName evidence="1">Uncharacterized protein</fullName>
    </submittedName>
</protein>
<dbReference type="AlphaFoldDB" id="A0A2X0QIM3"/>
<proteinExistence type="predicted"/>
<evidence type="ECO:0000313" key="1">
    <source>
        <dbReference type="EMBL" id="SPP28444.1"/>
    </source>
</evidence>
<dbReference type="EMBL" id="OUNC01000013">
    <property type="protein sequence ID" value="SPP28444.1"/>
    <property type="molecule type" value="Genomic_DNA"/>
</dbReference>
<dbReference type="RefSeq" id="WP_069133681.1">
    <property type="nucleotide sequence ID" value="NZ_MDLU01000023.1"/>
</dbReference>
<evidence type="ECO:0000313" key="2">
    <source>
        <dbReference type="Proteomes" id="UP000270190"/>
    </source>
</evidence>
<accession>A0A2X0QIM3</accession>
<organism evidence="1 2">
    <name type="scientific">Brochothrix thermosphacta</name>
    <name type="common">Microbacterium thermosphactum</name>
    <dbReference type="NCBI Taxonomy" id="2756"/>
    <lineage>
        <taxon>Bacteria</taxon>
        <taxon>Bacillati</taxon>
        <taxon>Bacillota</taxon>
        <taxon>Bacilli</taxon>
        <taxon>Bacillales</taxon>
        <taxon>Listeriaceae</taxon>
        <taxon>Brochothrix</taxon>
    </lineage>
</organism>
<name>A0A2X0QIM3_BROTH</name>
<reference evidence="2" key="1">
    <citation type="submission" date="2018-04" db="EMBL/GenBank/DDBJ databases">
        <authorList>
            <person name="Illikoud N."/>
        </authorList>
    </citation>
    <scope>NUCLEOTIDE SEQUENCE [LARGE SCALE GENOMIC DNA]</scope>
</reference>
<gene>
    <name evidence="1" type="ORF">BTBSAS_200031</name>
</gene>